<dbReference type="EMBL" id="JARK01001359">
    <property type="protein sequence ID" value="EYC19786.1"/>
    <property type="molecule type" value="Genomic_DNA"/>
</dbReference>
<protein>
    <submittedName>
        <fullName evidence="1">Uncharacterized protein</fullName>
    </submittedName>
</protein>
<proteinExistence type="predicted"/>
<evidence type="ECO:0000313" key="1">
    <source>
        <dbReference type="EMBL" id="EYC19786.1"/>
    </source>
</evidence>
<keyword evidence="2" id="KW-1185">Reference proteome</keyword>
<accession>A0A016UXN9</accession>
<dbReference type="AlphaFoldDB" id="A0A016UXN9"/>
<dbReference type="Proteomes" id="UP000024635">
    <property type="component" value="Unassembled WGS sequence"/>
</dbReference>
<organism evidence="1 2">
    <name type="scientific">Ancylostoma ceylanicum</name>
    <dbReference type="NCBI Taxonomy" id="53326"/>
    <lineage>
        <taxon>Eukaryota</taxon>
        <taxon>Metazoa</taxon>
        <taxon>Ecdysozoa</taxon>
        <taxon>Nematoda</taxon>
        <taxon>Chromadorea</taxon>
        <taxon>Rhabditida</taxon>
        <taxon>Rhabditina</taxon>
        <taxon>Rhabditomorpha</taxon>
        <taxon>Strongyloidea</taxon>
        <taxon>Ancylostomatidae</taxon>
        <taxon>Ancylostomatinae</taxon>
        <taxon>Ancylostoma</taxon>
    </lineage>
</organism>
<name>A0A016UXN9_9BILA</name>
<reference evidence="2" key="1">
    <citation type="journal article" date="2015" name="Nat. Genet.">
        <title>The genome and transcriptome of the zoonotic hookworm Ancylostoma ceylanicum identify infection-specific gene families.</title>
        <authorList>
            <person name="Schwarz E.M."/>
            <person name="Hu Y."/>
            <person name="Antoshechkin I."/>
            <person name="Miller M.M."/>
            <person name="Sternberg P.W."/>
            <person name="Aroian R.V."/>
        </authorList>
    </citation>
    <scope>NUCLEOTIDE SEQUENCE</scope>
    <source>
        <strain evidence="2">HY135</strain>
    </source>
</reference>
<gene>
    <name evidence="1" type="primary">Acey_s0023.g717</name>
    <name evidence="1" type="ORF">Y032_0023g717</name>
</gene>
<comment type="caution">
    <text evidence="1">The sequence shown here is derived from an EMBL/GenBank/DDBJ whole genome shotgun (WGS) entry which is preliminary data.</text>
</comment>
<evidence type="ECO:0000313" key="2">
    <source>
        <dbReference type="Proteomes" id="UP000024635"/>
    </source>
</evidence>
<sequence>MSRSQLLPSHLDETRRYERYSELRTAAEKGRDSGEAFLGTDTEALHAGSGCLLLSAAENSSASPRQTTRASMHSPCVSAQRRRAAVSPLVYTRLEFNVFSLPMLCVSA</sequence>